<feature type="domain" description="Peptidoglycan beta-N-acetylmuramidase NamZ N-terminal" evidence="1">
    <location>
        <begin position="33"/>
        <end position="239"/>
    </location>
</feature>
<dbReference type="Gene3D" id="3.90.1150.140">
    <property type="match status" value="1"/>
</dbReference>
<dbReference type="Proteomes" id="UP000680750">
    <property type="component" value="Chromosome"/>
</dbReference>
<proteinExistence type="predicted"/>
<dbReference type="KEGG" id="aser:Asera_04270"/>
<evidence type="ECO:0000259" key="1">
    <source>
        <dbReference type="Pfam" id="PF07075"/>
    </source>
</evidence>
<dbReference type="InterPro" id="IPR048502">
    <property type="entry name" value="NamZ_N"/>
</dbReference>
<feature type="domain" description="Peptidoglycan beta-N-acetylmuramidase NamZ C-terminal" evidence="2">
    <location>
        <begin position="243"/>
        <end position="384"/>
    </location>
</feature>
<dbReference type="Gene3D" id="3.40.50.12170">
    <property type="entry name" value="Uncharacterised protein PF07075, DUF1343"/>
    <property type="match status" value="1"/>
</dbReference>
<dbReference type="GO" id="GO:0033922">
    <property type="term" value="F:peptidoglycan beta-N-acetylmuramidase activity"/>
    <property type="evidence" value="ECO:0007669"/>
    <property type="project" value="InterPro"/>
</dbReference>
<evidence type="ECO:0000313" key="3">
    <source>
        <dbReference type="EMBL" id="BCJ26319.1"/>
    </source>
</evidence>
<dbReference type="AlphaFoldDB" id="A0A810KVE3"/>
<evidence type="ECO:0000313" key="4">
    <source>
        <dbReference type="Proteomes" id="UP000680750"/>
    </source>
</evidence>
<name>A0A810KVE3_9ACTN</name>
<gene>
    <name evidence="3" type="ORF">Asera_04270</name>
</gene>
<dbReference type="EMBL" id="AP023354">
    <property type="protein sequence ID" value="BCJ26319.1"/>
    <property type="molecule type" value="Genomic_DNA"/>
</dbReference>
<evidence type="ECO:0008006" key="5">
    <source>
        <dbReference type="Google" id="ProtNLM"/>
    </source>
</evidence>
<keyword evidence="4" id="KW-1185">Reference proteome</keyword>
<dbReference type="InterPro" id="IPR008302">
    <property type="entry name" value="NamZ"/>
</dbReference>
<evidence type="ECO:0000259" key="2">
    <source>
        <dbReference type="Pfam" id="PF20732"/>
    </source>
</evidence>
<dbReference type="PIRSF" id="PIRSF016719">
    <property type="entry name" value="UCP016719"/>
    <property type="match status" value="1"/>
</dbReference>
<dbReference type="PANTHER" id="PTHR42915:SF1">
    <property type="entry name" value="PEPTIDOGLYCAN BETA-N-ACETYLMURAMIDASE NAMZ"/>
    <property type="match status" value="1"/>
</dbReference>
<dbReference type="Pfam" id="PF07075">
    <property type="entry name" value="NamZ_N"/>
    <property type="match status" value="1"/>
</dbReference>
<sequence length="401" mass="43135">MSDTNGEWTMTAVRTGAQRLCADPSLAGPGRPGLVTNYTGILPNLDSTVDGAVRAGVPLVALFGPEHGVRGTVQAGFSEHEAIDPGSGLPVYDTYLKSGADLDALLDESTVDTLLYDLQDIGTRFYTYVWTMFDVMVSAARTGKRFVVLDRPNPVGGAVTEGPWLVPAFASFVGRVPIPIRHGLTVGELARFLNADAVPAAAGRPVELDVIAMDGWRRELYAAQTGQPWVMPSVNMPTPDSALAYPGTGLFEGTNLSEGRGTTRPFELIGAPYVDDRFLPAVRALDLPGVAFRDVWFAPTFHKYAGETVHGVQVHVTDPDRFQPVRTAVGMIGVLRREYPDAFGWRVAESGAESLGHRHFVDLLWGSDELRHAVDAGVDPLTLVPAVSAPADWAGDHLLYS</sequence>
<reference evidence="3" key="1">
    <citation type="submission" date="2020-08" db="EMBL/GenBank/DDBJ databases">
        <title>Whole genome shotgun sequence of Actinocatenispora sera NBRC 101916.</title>
        <authorList>
            <person name="Komaki H."/>
            <person name="Tamura T."/>
        </authorList>
    </citation>
    <scope>NUCLEOTIDE SEQUENCE</scope>
    <source>
        <strain evidence="3">NBRC 101916</strain>
    </source>
</reference>
<dbReference type="RefSeq" id="WP_030448847.1">
    <property type="nucleotide sequence ID" value="NZ_AP023354.1"/>
</dbReference>
<dbReference type="Pfam" id="PF20732">
    <property type="entry name" value="NamZ_C"/>
    <property type="match status" value="1"/>
</dbReference>
<dbReference type="InterPro" id="IPR048503">
    <property type="entry name" value="NamZ_C"/>
</dbReference>
<organism evidence="3 4">
    <name type="scientific">Actinocatenispora sera</name>
    <dbReference type="NCBI Taxonomy" id="390989"/>
    <lineage>
        <taxon>Bacteria</taxon>
        <taxon>Bacillati</taxon>
        <taxon>Actinomycetota</taxon>
        <taxon>Actinomycetes</taxon>
        <taxon>Micromonosporales</taxon>
        <taxon>Micromonosporaceae</taxon>
        <taxon>Actinocatenispora</taxon>
    </lineage>
</organism>
<protein>
    <recommendedName>
        <fullName evidence="5">DUF1343 domain-containing protein</fullName>
    </recommendedName>
</protein>
<accession>A0A810KVE3</accession>
<dbReference type="PANTHER" id="PTHR42915">
    <property type="entry name" value="HYPOTHETICAL 460 KDA PROTEIN IN FEUA-SIGW INTERGENIC REGION [PRECURSOR]"/>
    <property type="match status" value="1"/>
</dbReference>